<evidence type="ECO:0000313" key="2">
    <source>
        <dbReference type="EMBL" id="CAL4796294.1"/>
    </source>
</evidence>
<gene>
    <name evidence="1" type="ORF">C1SCF055_LOCUS34372</name>
</gene>
<evidence type="ECO:0000313" key="1">
    <source>
        <dbReference type="EMBL" id="CAI4008982.1"/>
    </source>
</evidence>
<comment type="caution">
    <text evidence="1">The sequence shown here is derived from an EMBL/GenBank/DDBJ whole genome shotgun (WGS) entry which is preliminary data.</text>
</comment>
<dbReference type="AlphaFoldDB" id="A0A9P1GFR5"/>
<name>A0A9P1GFR5_9DINO</name>
<dbReference type="EMBL" id="CAMXCT030004435">
    <property type="protein sequence ID" value="CAL4796294.1"/>
    <property type="molecule type" value="Genomic_DNA"/>
</dbReference>
<evidence type="ECO:0000313" key="3">
    <source>
        <dbReference type="Proteomes" id="UP001152797"/>
    </source>
</evidence>
<dbReference type="EMBL" id="CAMXCT010004435">
    <property type="protein sequence ID" value="CAI4008982.1"/>
    <property type="molecule type" value="Genomic_DNA"/>
</dbReference>
<dbReference type="EMBL" id="CAMXCT020004435">
    <property type="protein sequence ID" value="CAL1162357.1"/>
    <property type="molecule type" value="Genomic_DNA"/>
</dbReference>
<dbReference type="Proteomes" id="UP001152797">
    <property type="component" value="Unassembled WGS sequence"/>
</dbReference>
<proteinExistence type="predicted"/>
<reference evidence="1" key="1">
    <citation type="submission" date="2022-10" db="EMBL/GenBank/DDBJ databases">
        <authorList>
            <person name="Chen Y."/>
            <person name="Dougan E. K."/>
            <person name="Chan C."/>
            <person name="Rhodes N."/>
            <person name="Thang M."/>
        </authorList>
    </citation>
    <scope>NUCLEOTIDE SEQUENCE</scope>
</reference>
<organism evidence="1">
    <name type="scientific">Cladocopium goreaui</name>
    <dbReference type="NCBI Taxonomy" id="2562237"/>
    <lineage>
        <taxon>Eukaryota</taxon>
        <taxon>Sar</taxon>
        <taxon>Alveolata</taxon>
        <taxon>Dinophyceae</taxon>
        <taxon>Suessiales</taxon>
        <taxon>Symbiodiniaceae</taxon>
        <taxon>Cladocopium</taxon>
    </lineage>
</organism>
<protein>
    <submittedName>
        <fullName evidence="2">Tyr recombinase domain-containing protein</fullName>
    </submittedName>
</protein>
<accession>A0A9P1GFR5</accession>
<keyword evidence="3" id="KW-1185">Reference proteome</keyword>
<reference evidence="2 3" key="2">
    <citation type="submission" date="2024-05" db="EMBL/GenBank/DDBJ databases">
        <authorList>
            <person name="Chen Y."/>
            <person name="Shah S."/>
            <person name="Dougan E. K."/>
            <person name="Thang M."/>
            <person name="Chan C."/>
        </authorList>
    </citation>
    <scope>NUCLEOTIDE SEQUENCE [LARGE SCALE GENOMIC DNA]</scope>
</reference>
<dbReference type="OrthoDB" id="448595at2759"/>
<sequence>MVDAIATECNAEIKLRGRLNDQIADATLRLQRRDKIQMPWDNLPHKRIWHSFSLEGQFKLPLLGRFDKLSSQPVDSIIEAKQTQWISDQPFAGKRLMASRFAQSDDALLSGALSKLRNIILFNPADSQLGRALVSKAGSLIAEDVLQKSLRDSVAGKAVSTIVKRVSDYNKFAHFLVTTCHRRPLCPDESSFYQYVCHMQQSGFGATAGATLLKAWSFFRYTFGVDAEDQTSLIPGRVRGVVNSMFATKRKLTQAPPIPTDYVYKMELYMRTGKSSQVQTVVGFMLFCIYSCARFGDASRADPACLQFQHSTSSDLTLVEANLSEYKTATGERRAILLPLIALGCGLDAFSWSAEWRLARQRSGADGMAFLMCADDHNGEKWLPRRMATAEGSFWLKDILTIAEKSQVEEEMEARLNADEMAKAAQLGESDVEDTGAVEANPISLPGEREALGRNPFPQVDLACCFKHRLSGIVHLISDTEKLSCGRKITCNLVPMKGDEDEPGQMEFCEQCRAVIGT</sequence>